<dbReference type="InterPro" id="IPR007123">
    <property type="entry name" value="Gelsolin-like_dom"/>
</dbReference>
<dbReference type="AlphaFoldDB" id="A0A1W0WUA1"/>
<keyword evidence="9 14" id="KW-0653">Protein transport</keyword>
<keyword evidence="14" id="KW-0963">Cytoplasm</keyword>
<evidence type="ECO:0000256" key="11">
    <source>
        <dbReference type="ARBA" id="ARBA00023136"/>
    </source>
</evidence>
<dbReference type="Pfam" id="PF08033">
    <property type="entry name" value="Sec23_BS"/>
    <property type="match status" value="1"/>
</dbReference>
<dbReference type="PANTHER" id="PTHR11141:SF0">
    <property type="entry name" value="PROTEIN TRANSPORT PROTEIN SEC23"/>
    <property type="match status" value="1"/>
</dbReference>
<dbReference type="PANTHER" id="PTHR11141">
    <property type="entry name" value="PROTEIN TRANSPORT PROTEIN SEC23"/>
    <property type="match status" value="1"/>
</dbReference>
<evidence type="ECO:0000256" key="4">
    <source>
        <dbReference type="ARBA" id="ARBA00022448"/>
    </source>
</evidence>
<proteinExistence type="inferred from homology"/>
<dbReference type="FunFam" id="1.20.120.730:FF:000005">
    <property type="entry name" value="Protein transport protein SEC23"/>
    <property type="match status" value="1"/>
</dbReference>
<dbReference type="Pfam" id="PF00626">
    <property type="entry name" value="Gelsolin"/>
    <property type="match status" value="1"/>
</dbReference>
<comment type="similarity">
    <text evidence="2 14">Belongs to the SEC23/SEC24 family. SEC23 subfamily.</text>
</comment>
<organism evidence="21 22">
    <name type="scientific">Hypsibius exemplaris</name>
    <name type="common">Freshwater tardigrade</name>
    <dbReference type="NCBI Taxonomy" id="2072580"/>
    <lineage>
        <taxon>Eukaryota</taxon>
        <taxon>Metazoa</taxon>
        <taxon>Ecdysozoa</taxon>
        <taxon>Tardigrada</taxon>
        <taxon>Eutardigrada</taxon>
        <taxon>Parachela</taxon>
        <taxon>Hypsibioidea</taxon>
        <taxon>Hypsibiidae</taxon>
        <taxon>Hypsibius</taxon>
    </lineage>
</organism>
<feature type="region of interest" description="Disordered" evidence="15">
    <location>
        <begin position="57"/>
        <end position="81"/>
    </location>
</feature>
<dbReference type="GO" id="GO:0070971">
    <property type="term" value="C:endoplasmic reticulum exit site"/>
    <property type="evidence" value="ECO:0007669"/>
    <property type="project" value="TreeGrafter"/>
</dbReference>
<dbReference type="OrthoDB" id="10256289at2759"/>
<dbReference type="Pfam" id="PF04815">
    <property type="entry name" value="Sec23_helical"/>
    <property type="match status" value="1"/>
</dbReference>
<evidence type="ECO:0000256" key="1">
    <source>
        <dbReference type="ARBA" id="ARBA00004255"/>
    </source>
</evidence>
<dbReference type="SUPFAM" id="SSF82754">
    <property type="entry name" value="C-terminal, gelsolin-like domain of Sec23/24"/>
    <property type="match status" value="1"/>
</dbReference>
<evidence type="ECO:0000259" key="20">
    <source>
        <dbReference type="Pfam" id="PF08033"/>
    </source>
</evidence>
<evidence type="ECO:0000259" key="18">
    <source>
        <dbReference type="Pfam" id="PF04811"/>
    </source>
</evidence>
<evidence type="ECO:0000256" key="8">
    <source>
        <dbReference type="ARBA" id="ARBA00022892"/>
    </source>
</evidence>
<evidence type="ECO:0000313" key="21">
    <source>
        <dbReference type="EMBL" id="OQV18774.1"/>
    </source>
</evidence>
<dbReference type="GO" id="GO:0006886">
    <property type="term" value="P:intracellular protein transport"/>
    <property type="evidence" value="ECO:0007669"/>
    <property type="project" value="InterPro"/>
</dbReference>
<dbReference type="GO" id="GO:0005096">
    <property type="term" value="F:GTPase activator activity"/>
    <property type="evidence" value="ECO:0007669"/>
    <property type="project" value="TreeGrafter"/>
</dbReference>
<accession>A0A1W0WUA1</accession>
<dbReference type="InterPro" id="IPR006896">
    <property type="entry name" value="Sec23/24_trunk_dom"/>
</dbReference>
<keyword evidence="8 14" id="KW-0931">ER-Golgi transport</keyword>
<keyword evidence="11 14" id="KW-0472">Membrane</keyword>
<evidence type="ECO:0000313" key="22">
    <source>
        <dbReference type="Proteomes" id="UP000192578"/>
    </source>
</evidence>
<feature type="domain" description="Sec23/Sec24 trunk" evidence="18">
    <location>
        <begin position="206"/>
        <end position="476"/>
    </location>
</feature>
<comment type="subcellular location">
    <subcellularLocation>
        <location evidence="14">Cytoplasmic vesicle</location>
        <location evidence="14">COPII-coated vesicle membrane</location>
        <topology evidence="14">Peripheral membrane protein</topology>
        <orientation evidence="14">Cytoplasmic side</orientation>
    </subcellularLocation>
    <subcellularLocation>
        <location evidence="14">Endoplasmic reticulum membrane</location>
        <topology evidence="14">Peripheral membrane protein</topology>
        <orientation evidence="14">Cytoplasmic side</orientation>
    </subcellularLocation>
    <subcellularLocation>
        <location evidence="1">Golgi apparatus membrane</location>
        <topology evidence="1">Peripheral membrane protein</topology>
        <orientation evidence="1">Cytoplasmic side</orientation>
    </subcellularLocation>
</comment>
<dbReference type="SUPFAM" id="SSF53300">
    <property type="entry name" value="vWA-like"/>
    <property type="match status" value="1"/>
</dbReference>
<dbReference type="Gene3D" id="2.60.40.1670">
    <property type="entry name" value="beta-sandwich domain of Sec23/24"/>
    <property type="match status" value="1"/>
</dbReference>
<evidence type="ECO:0000259" key="19">
    <source>
        <dbReference type="Pfam" id="PF04815"/>
    </source>
</evidence>
<feature type="region of interest" description="Disordered" evidence="15">
    <location>
        <begin position="1"/>
        <end position="44"/>
    </location>
</feature>
<protein>
    <recommendedName>
        <fullName evidence="3 14">Protein transport protein SEC23</fullName>
    </recommendedName>
</protein>
<dbReference type="SUPFAM" id="SSF81995">
    <property type="entry name" value="beta-sandwich domain of Sec23/24"/>
    <property type="match status" value="1"/>
</dbReference>
<feature type="domain" description="Gelsolin-like" evidence="16">
    <location>
        <begin position="719"/>
        <end position="805"/>
    </location>
</feature>
<dbReference type="GO" id="GO:0000139">
    <property type="term" value="C:Golgi membrane"/>
    <property type="evidence" value="ECO:0007669"/>
    <property type="project" value="UniProtKB-SubCell"/>
</dbReference>
<dbReference type="InterPro" id="IPR037550">
    <property type="entry name" value="Sec23_C"/>
</dbReference>
<dbReference type="Gene3D" id="2.30.30.380">
    <property type="entry name" value="Zn-finger domain of Sec23/24"/>
    <property type="match status" value="1"/>
</dbReference>
<evidence type="ECO:0000256" key="13">
    <source>
        <dbReference type="ARBA" id="ARBA00025471"/>
    </source>
</evidence>
<feature type="domain" description="Zinc finger Sec23/Sec24-type" evidence="17">
    <location>
        <begin position="138"/>
        <end position="176"/>
    </location>
</feature>
<dbReference type="FunFam" id="2.30.30.380:FF:000001">
    <property type="entry name" value="Protein transport protein SEC23"/>
    <property type="match status" value="1"/>
</dbReference>
<dbReference type="InterPro" id="IPR036465">
    <property type="entry name" value="vWFA_dom_sf"/>
</dbReference>
<dbReference type="InterPro" id="IPR036180">
    <property type="entry name" value="Gelsolin-like_dom_sf"/>
</dbReference>
<sequence>MYGQPNGAYQPPVVQQQHQHQQGQQPQYDQQQQQMYAAQMAQQQQQQQYQAPQQQYQAPQQQYQAPQQQYQHQQQQMTQQPPEFMAAIREQERLDGARFTWNTWPCSRIEATRLIVPFGIFFTPLKARPDLPPLQYEPVLCSKCRGVLNPYCIVDYRGKSWNCALCGQRNGFPPQYGAISEQQRPAELMPQFTTIEYTLPRPNQGMPPIFLFVVDTCMEEDDLQSLKESLDTCLTVLPANALVGLITFGRMVHVHEIAFEHIPRSFVFRGNKDITAKQLQDSLGLGKFAGNPQQIQQPRGAAGPPAHGGILQAQNRFIQPVENCRESLAEVIDQIQRDPWPTTAGKRSQRATGAALGIAVSLLESCFPNTGARTMLFVGGPCTQGPGMVVGEELKTPIRSHHDIAKDNAPYMKKAIRYYNDLAARAANNCHCIDIYSCALDQTGLLEMKQCTSATGGHMFLGDNFNSALFRQSLQVVFNRDSTGNFFMAFNANIEVKASKEIKVSGCIGPTKSLKIKTSVVSDNDMLGTGGTSEWKCCSVTPNTTLNFFFEVTNAHNSPMPPDGRFFVQFITNYQHSSGQRRMRVTTLGRSWAEPNSMQISAGFDQEAAAVLMARVAVLRAESDEGADVQRWLDRALIRLCNKFGSFNKDDPNSFQLPDHFALYPTFMFHLRRSQFLQTFNNSPDETAYYRHCLMTENVTNSLIMIQPVLYAYSFEGAPAPVSLDSGSLQPDRILLLDSFFHIVIYHGRTIVQWKEQGYETNPDFPSFAALIKAPVDDAALILQARFPMPRYVVTEEGGSQARFLISKVNPSQTHTNPANFAYGGADPSPPVLTDDVNLQIFMDHLKKLAVTNPA</sequence>
<dbReference type="EMBL" id="MTYJ01000046">
    <property type="protein sequence ID" value="OQV18774.1"/>
    <property type="molecule type" value="Genomic_DNA"/>
</dbReference>
<dbReference type="Gene3D" id="1.20.120.730">
    <property type="entry name" value="Sec23/Sec24 helical domain"/>
    <property type="match status" value="1"/>
</dbReference>
<evidence type="ECO:0000256" key="3">
    <source>
        <dbReference type="ARBA" id="ARBA00021212"/>
    </source>
</evidence>
<dbReference type="SUPFAM" id="SSF82919">
    <property type="entry name" value="Zn-finger domain of Sec23/24"/>
    <property type="match status" value="1"/>
</dbReference>
<dbReference type="GO" id="GO:0005789">
    <property type="term" value="C:endoplasmic reticulum membrane"/>
    <property type="evidence" value="ECO:0007669"/>
    <property type="project" value="UniProtKB-SubCell"/>
</dbReference>
<comment type="caution">
    <text evidence="21">The sequence shown here is derived from an EMBL/GenBank/DDBJ whole genome shotgun (WGS) entry which is preliminary data.</text>
</comment>
<evidence type="ECO:0000256" key="9">
    <source>
        <dbReference type="ARBA" id="ARBA00022927"/>
    </source>
</evidence>
<keyword evidence="6 14" id="KW-0256">Endoplasmic reticulum</keyword>
<name>A0A1W0WUA1_HYPEX</name>
<keyword evidence="10" id="KW-0333">Golgi apparatus</keyword>
<dbReference type="CDD" id="cd11287">
    <property type="entry name" value="Sec23_C"/>
    <property type="match status" value="1"/>
</dbReference>
<evidence type="ECO:0000256" key="15">
    <source>
        <dbReference type="SAM" id="MobiDB-lite"/>
    </source>
</evidence>
<dbReference type="InterPro" id="IPR012990">
    <property type="entry name" value="Beta-sandwich_Sec23_24"/>
</dbReference>
<feature type="domain" description="Sec23/Sec24 beta-sandwich" evidence="20">
    <location>
        <begin position="489"/>
        <end position="592"/>
    </location>
</feature>
<dbReference type="SUPFAM" id="SSF81811">
    <property type="entry name" value="Helical domain of Sec23/24"/>
    <property type="match status" value="1"/>
</dbReference>
<evidence type="ECO:0000259" key="17">
    <source>
        <dbReference type="Pfam" id="PF04810"/>
    </source>
</evidence>
<evidence type="ECO:0000256" key="7">
    <source>
        <dbReference type="ARBA" id="ARBA00022833"/>
    </source>
</evidence>
<evidence type="ECO:0000256" key="5">
    <source>
        <dbReference type="ARBA" id="ARBA00022723"/>
    </source>
</evidence>
<dbReference type="InterPro" id="IPR036175">
    <property type="entry name" value="Sec23/24_helical_dom_sf"/>
</dbReference>
<keyword evidence="12 14" id="KW-0968">Cytoplasmic vesicle</keyword>
<evidence type="ECO:0000259" key="16">
    <source>
        <dbReference type="Pfam" id="PF00626"/>
    </source>
</evidence>
<evidence type="ECO:0000256" key="2">
    <source>
        <dbReference type="ARBA" id="ARBA00009210"/>
    </source>
</evidence>
<dbReference type="InterPro" id="IPR036174">
    <property type="entry name" value="Znf_Sec23_Sec24_sf"/>
</dbReference>
<dbReference type="InterPro" id="IPR029006">
    <property type="entry name" value="ADF-H/Gelsolin-like_dom_sf"/>
</dbReference>
<comment type="function">
    <text evidence="13 14">Component of the coat protein complex II (COPII) which promotes the formation of transport vesicles from the endoplasmic reticulum (ER). The coat has two main functions, the physical deformation of the endoplasmic reticulum membrane into vesicles and the selection of cargo molecules.</text>
</comment>
<evidence type="ECO:0000256" key="10">
    <source>
        <dbReference type="ARBA" id="ARBA00023034"/>
    </source>
</evidence>
<keyword evidence="5 14" id="KW-0479">Metal-binding</keyword>
<dbReference type="GO" id="GO:0090110">
    <property type="term" value="P:COPII-coated vesicle cargo loading"/>
    <property type="evidence" value="ECO:0007669"/>
    <property type="project" value="TreeGrafter"/>
</dbReference>
<reference evidence="22" key="1">
    <citation type="submission" date="2017-01" db="EMBL/GenBank/DDBJ databases">
        <title>Comparative genomics of anhydrobiosis in the tardigrade Hypsibius dujardini.</title>
        <authorList>
            <person name="Yoshida Y."/>
            <person name="Koutsovoulos G."/>
            <person name="Laetsch D."/>
            <person name="Stevens L."/>
            <person name="Kumar S."/>
            <person name="Horikawa D."/>
            <person name="Ishino K."/>
            <person name="Komine S."/>
            <person name="Tomita M."/>
            <person name="Blaxter M."/>
            <person name="Arakawa K."/>
        </authorList>
    </citation>
    <scope>NUCLEOTIDE SEQUENCE [LARGE SCALE GENOMIC DNA]</scope>
    <source>
        <strain evidence="22">Z151</strain>
    </source>
</reference>
<dbReference type="GO" id="GO:0008270">
    <property type="term" value="F:zinc ion binding"/>
    <property type="evidence" value="ECO:0007669"/>
    <property type="project" value="InterPro"/>
</dbReference>
<dbReference type="Pfam" id="PF04810">
    <property type="entry name" value="zf-Sec23_Sec24"/>
    <property type="match status" value="1"/>
</dbReference>
<dbReference type="Pfam" id="PF04811">
    <property type="entry name" value="Sec23_trunk"/>
    <property type="match status" value="1"/>
</dbReference>
<dbReference type="Gene3D" id="3.40.50.410">
    <property type="entry name" value="von Willebrand factor, type A domain"/>
    <property type="match status" value="1"/>
</dbReference>
<dbReference type="InterPro" id="IPR006900">
    <property type="entry name" value="Sec23/24_helical_dom"/>
</dbReference>
<evidence type="ECO:0000256" key="14">
    <source>
        <dbReference type="RuleBase" id="RU365030"/>
    </source>
</evidence>
<dbReference type="InterPro" id="IPR037364">
    <property type="entry name" value="Sec23"/>
</dbReference>
<dbReference type="InterPro" id="IPR006895">
    <property type="entry name" value="Znf_Sec23_Sec24"/>
</dbReference>
<dbReference type="FunFam" id="3.40.20.10:FF:000041">
    <property type="entry name" value="Protein transport protein SEC23"/>
    <property type="match status" value="1"/>
</dbReference>
<dbReference type="Gene3D" id="3.40.20.10">
    <property type="entry name" value="Severin"/>
    <property type="match status" value="1"/>
</dbReference>
<keyword evidence="22" id="KW-1185">Reference proteome</keyword>
<keyword evidence="4 14" id="KW-0813">Transport</keyword>
<dbReference type="FunFam" id="3.40.50.410:FF:000008">
    <property type="entry name" value="Protein transport protein SEC23"/>
    <property type="match status" value="1"/>
</dbReference>
<keyword evidence="7 14" id="KW-0862">Zinc</keyword>
<dbReference type="Proteomes" id="UP000192578">
    <property type="component" value="Unassembled WGS sequence"/>
</dbReference>
<dbReference type="GO" id="GO:0030127">
    <property type="term" value="C:COPII vesicle coat"/>
    <property type="evidence" value="ECO:0007669"/>
    <property type="project" value="InterPro"/>
</dbReference>
<evidence type="ECO:0000256" key="12">
    <source>
        <dbReference type="ARBA" id="ARBA00023329"/>
    </source>
</evidence>
<gene>
    <name evidence="21" type="ORF">BV898_07211</name>
</gene>
<feature type="domain" description="Sec23/Sec24 helical" evidence="19">
    <location>
        <begin position="605"/>
        <end position="703"/>
    </location>
</feature>
<feature type="compositionally biased region" description="Low complexity" evidence="15">
    <location>
        <begin position="8"/>
        <end position="44"/>
    </location>
</feature>
<evidence type="ECO:0000256" key="6">
    <source>
        <dbReference type="ARBA" id="ARBA00022824"/>
    </source>
</evidence>